<dbReference type="Proteomes" id="UP000704960">
    <property type="component" value="Unassembled WGS sequence"/>
</dbReference>
<proteinExistence type="predicted"/>
<reference evidence="3" key="1">
    <citation type="submission" date="2020-07" db="EMBL/GenBank/DDBJ databases">
        <title>Huge and variable diversity of episymbiotic CPR bacteria and DPANN archaea in groundwater ecosystems.</title>
        <authorList>
            <person name="He C.Y."/>
            <person name="Keren R."/>
            <person name="Whittaker M."/>
            <person name="Farag I.F."/>
            <person name="Doudna J."/>
            <person name="Cate J.H.D."/>
            <person name="Banfield J.F."/>
        </authorList>
    </citation>
    <scope>NUCLEOTIDE SEQUENCE</scope>
    <source>
        <strain evidence="3">NC_groundwater_1226_Ag_S-0.1um_59_124</strain>
    </source>
</reference>
<accession>A0A932YVN6</accession>
<evidence type="ECO:0008006" key="5">
    <source>
        <dbReference type="Google" id="ProtNLM"/>
    </source>
</evidence>
<name>A0A932YVN6_9BACT</name>
<dbReference type="InterPro" id="IPR018911">
    <property type="entry name" value="Gmad2_Ig-like_dom"/>
</dbReference>
<dbReference type="Pfam" id="PF10646">
    <property type="entry name" value="Germane"/>
    <property type="match status" value="1"/>
</dbReference>
<dbReference type="EMBL" id="JACQMJ010000005">
    <property type="protein sequence ID" value="MBI4132226.1"/>
    <property type="molecule type" value="Genomic_DNA"/>
</dbReference>
<feature type="domain" description="GerMN" evidence="1">
    <location>
        <begin position="164"/>
        <end position="283"/>
    </location>
</feature>
<evidence type="ECO:0000259" key="2">
    <source>
        <dbReference type="Pfam" id="PF10648"/>
    </source>
</evidence>
<dbReference type="InterPro" id="IPR019606">
    <property type="entry name" value="GerMN"/>
</dbReference>
<protein>
    <recommendedName>
        <fullName evidence="5">Bacterial spore germination immunoglobulin-like domain-containing protein</fullName>
    </recommendedName>
</protein>
<dbReference type="AlphaFoldDB" id="A0A932YVN6"/>
<gene>
    <name evidence="3" type="ORF">HY474_01195</name>
</gene>
<feature type="domain" description="Bacterial spore germination immunoglobulin-like" evidence="2">
    <location>
        <begin position="48"/>
        <end position="134"/>
    </location>
</feature>
<sequence length="290" mass="31910">MSSKWILSILVLAVAGFASWWWFAYRALPEPTPPSQSPAPIAEKPNLIRVTSPRPNATAASPLTVEGEARGFWFFEASFPVRLLDATGREIAVIPAQAQGEWMTAEFVPFRAVLTFAAPATERGTLVLEKDNPSGLPENADELRIPIRFSTVPPVEGAMREVRLYYYNPERDKDASGNILCSRAGLEAVTRSIPRALTPIQDTVRLLLKGELAAGERARGITTEYPIPGLALKTASRENGVLTLTFGDPENRTGGGACRVGVLWYQIEATAKQFSNVREVRFRPEELFQP</sequence>
<evidence type="ECO:0000313" key="4">
    <source>
        <dbReference type="Proteomes" id="UP000704960"/>
    </source>
</evidence>
<evidence type="ECO:0000259" key="1">
    <source>
        <dbReference type="Pfam" id="PF10646"/>
    </source>
</evidence>
<evidence type="ECO:0000313" key="3">
    <source>
        <dbReference type="EMBL" id="MBI4132226.1"/>
    </source>
</evidence>
<organism evidence="3 4">
    <name type="scientific">Candidatus Sungiibacteriota bacterium</name>
    <dbReference type="NCBI Taxonomy" id="2750080"/>
    <lineage>
        <taxon>Bacteria</taxon>
        <taxon>Candidatus Sungiibacteriota</taxon>
    </lineage>
</organism>
<comment type="caution">
    <text evidence="3">The sequence shown here is derived from an EMBL/GenBank/DDBJ whole genome shotgun (WGS) entry which is preliminary data.</text>
</comment>
<dbReference type="Pfam" id="PF10648">
    <property type="entry name" value="Gmad2"/>
    <property type="match status" value="1"/>
</dbReference>